<keyword evidence="8" id="KW-0445">Lipid transport</keyword>
<sequence>MSPQWIPQNIQKRLLLYVLKQLSLFSEVDLPNLEEVSLNNITLKDVTLDPEKVGKLPGCNFRHGKLGSMEMTTISGISGVKIDVKNAEVVVSPDFDEPNFGSLSQFLLARSTANLAETIMFDLVGEEAKDERKEDSCALDSDSDEDDANYAVFRNDVNNNIGKSRRTSTSTRRRSSTVSNKSALGGVMQKAVEMALLRLQVYITNLSIKLITELTDLLIQVDEVSVNTVNGLRTIGIRGVKVVTLRPIINPGKHDAGNNNSTNEVNHNTKPEKFKPENSDSENEEIENEEIENEENEGVDYGEESLMDSMVFTHEEASSIYMSATAHSLPKPLNAEGNIDNKLNDKTTKGNTPILLYLNECEVSFEGLQTILNLEIEVDKVNIAASPGAATLISIFNGFTKTLQIKRRQKRMITSKRNSRGRDRFPQYTNEDDTIGSMSNASDGSDEGNKRGTTMNVEEEEEEEEKEKEEGEEGENLEGERGLNDEIDDGADSIFSKMAMRNINISLDSAIEATGEFASATDNVVIELYNINIKHRDELLLYGGIESIIINHFKEKHIPPSSIFYFENSKNIDRSDRSASPQSVLSTTSTNSLYSKADLRFECFQLSDDNAKLEVTCLLGKPSQVNLNLTNIIAFASFSSKCQDAVLAIKQFIASYEILNTPRVNMKPTSTKPTQKKRIILQTGSTLMSVAVKNDLKIGLHILPAKYDSEIEEFSVPAIHITSSIENKMVENIISISNVNFLLKSQSFTAFLQPPNENFSPSYVLPLVRHMISSMSLKILEITCLISPKTLKKIYKCLQDFTLEISKSLESNETQSTNMSTNSRTTNFLHSRGLERSSLMTSSVRNLRRSGRGNLGGFGGRSGLGYGTSGGNNFRSGLTNRKAFNHSHGYLHGYPNRHPHGHATTQSKTNSVLFNLNLRKLSITLKDIVSDFGTAHVELSDVAIFKTQEEWAGSILNLDVFRRLQQPFVNESILAHYRKEPLAPNTLPLILMKLNLSDKSSTLEMTCREFLLEYRTHWLSFFGKDESIIEVVEEEFVDVSLPLPTLQKQKFAVKPDKNKRFDIRCSLYGCMVGLTPGRLSCKSFVTIGSGEVSLVFTASQFYIKSSVRDLHVLLIDDVKNASNSEDSKASDANHSGGYVDLETAHVDYIINQGYITAGYVNIAHVGFTFNTNVEEIKQRNKNLGIRDHLSIIDFKLNVDDIQLNFCADSFNTFTQLLSDLKLPYEFLEKDKIKVLLDQELDITENVTKNMYHDEAVEEGFIDLDNHKDAESDNFGNLAAGSASGLNFQEEYFSASYTNMEDEKADPLTVSVNLTKMLLYLYDGYDWKDTRKAIRKVVKDIEKEQQGKPHESKALTKANTHTGTQTNAQANANMAVNSRNNDSPNSLYSDYNEGHNSNNGLDLLEQTIFQSIHVSAPRLAEDGMVDLTHSINLGMQNDTNGQMDDDEELKIKANIRQGKNYKNLKLRRSNDYKVAIDLMSIDLRIVVYSTRDPRRDETDPNMKFETLSMLDISVGTVDVLDNVPSSTWNKFLSYMNSLGEREIGTSMLKMNIVNERPQPSLVAAEAIAKVSILPLRLHIDQDTLDFLTRFFDFKDSRFELPPDEILYVQKLEIDPIKLKVDYKPKKVDYNGLRSGKSGEFANFFVLDAASLTLPKAQLYGLSGMSEIGRGLGTAWAPVFKLNQVLGIISGVSSLRSIVNVGSGFRNLYVVSKKEYQKDGRVWRSLQKGTKSFAKTTGYELVNLGVKLASGTQVLLEQGEELFGGEGSSVRNAKPLRRRSDSSDDGSLIGNLLPTPSDNLMVSSELMSKAASKYAEKYKFSRVGSGAEERVRAKDTSGSKSKSGNVATGGDRLYSHIDFDDGYESISSINKELNQGQSIFFLAPSDANDRNQINGLFEDAGDDTNDEDEDAEAFEVYAFGSGRNKKGSAVAESADNDDDDEEEEEGVEGAIEEEDEEVEVEELRQKMISLYSNQPETMQQGFKSAYKSLGTNFKVTQKQLKKLKRDLEGKETVQDTLLTVLKSSPIILIRPVIGTTEAIAKTLMGIGNVIDSKHIVENKDKYRSESKE</sequence>
<evidence type="ECO:0000256" key="5">
    <source>
        <dbReference type="ARBA" id="ARBA00022448"/>
    </source>
</evidence>
<feature type="compositionally biased region" description="Basic and acidic residues" evidence="13">
    <location>
        <begin position="267"/>
        <end position="278"/>
    </location>
</feature>
<feature type="region of interest" description="Disordered" evidence="13">
    <location>
        <begin position="160"/>
        <end position="181"/>
    </location>
</feature>
<feature type="compositionally biased region" description="Acidic residues" evidence="13">
    <location>
        <begin position="279"/>
        <end position="297"/>
    </location>
</feature>
<evidence type="ECO:0000256" key="3">
    <source>
        <dbReference type="ARBA" id="ARBA00009714"/>
    </source>
</evidence>
<feature type="region of interest" description="Disordered" evidence="13">
    <location>
        <begin position="1763"/>
        <end position="1790"/>
    </location>
</feature>
<dbReference type="GO" id="GO:0034727">
    <property type="term" value="P:piecemeal microautophagy of the nucleus"/>
    <property type="evidence" value="ECO:0007669"/>
    <property type="project" value="TreeGrafter"/>
</dbReference>
<reference evidence="14 15" key="1">
    <citation type="journal article" date="2009" name="Nature">
        <title>Evolution of pathogenicity and sexual reproduction in eight Candida genomes.</title>
        <authorList>
            <person name="Butler G."/>
            <person name="Rasmussen M.D."/>
            <person name="Lin M.F."/>
            <person name="Santos M.A."/>
            <person name="Sakthikumar S."/>
            <person name="Munro C.A."/>
            <person name="Rheinbay E."/>
            <person name="Grabherr M."/>
            <person name="Forche A."/>
            <person name="Reedy J.L."/>
            <person name="Agrafioti I."/>
            <person name="Arnaud M.B."/>
            <person name="Bates S."/>
            <person name="Brown A.J."/>
            <person name="Brunke S."/>
            <person name="Costanzo M.C."/>
            <person name="Fitzpatrick D.A."/>
            <person name="de Groot P.W."/>
            <person name="Harris D."/>
            <person name="Hoyer L.L."/>
            <person name="Hube B."/>
            <person name="Klis F.M."/>
            <person name="Kodira C."/>
            <person name="Lennard N."/>
            <person name="Logue M.E."/>
            <person name="Martin R."/>
            <person name="Neiman A.M."/>
            <person name="Nikolaou E."/>
            <person name="Quail M.A."/>
            <person name="Quinn J."/>
            <person name="Santos M.C."/>
            <person name="Schmitzberger F.F."/>
            <person name="Sherlock G."/>
            <person name="Shah P."/>
            <person name="Silverstein K.A."/>
            <person name="Skrzypek M.S."/>
            <person name="Soll D."/>
            <person name="Staggs R."/>
            <person name="Stansfield I."/>
            <person name="Stumpf M.P."/>
            <person name="Sudbery P.E."/>
            <person name="Srikantha T."/>
            <person name="Zeng Q."/>
            <person name="Berman J."/>
            <person name="Berriman M."/>
            <person name="Heitman J."/>
            <person name="Gow N.A."/>
            <person name="Lorenz M.C."/>
            <person name="Birren B.W."/>
            <person name="Kellis M."/>
            <person name="Cuomo C.A."/>
        </authorList>
    </citation>
    <scope>NUCLEOTIDE SEQUENCE [LARGE SCALE GENOMIC DNA]</scope>
    <source>
        <strain evidence="15">ATCC 11503 / BCRC 21390 / CBS 2605 / JCM 1781 / NBRC 1676 / NRRL YB-4239</strain>
    </source>
</reference>
<feature type="region of interest" description="Disordered" evidence="13">
    <location>
        <begin position="252"/>
        <end position="297"/>
    </location>
</feature>
<dbReference type="GO" id="GO:0000422">
    <property type="term" value="P:autophagy of mitochondrion"/>
    <property type="evidence" value="ECO:0007669"/>
    <property type="project" value="TreeGrafter"/>
</dbReference>
<evidence type="ECO:0000256" key="2">
    <source>
        <dbReference type="ARBA" id="ARBA00004623"/>
    </source>
</evidence>
<dbReference type="GO" id="GO:0043495">
    <property type="term" value="F:protein-membrane adaptor activity"/>
    <property type="evidence" value="ECO:0007669"/>
    <property type="project" value="TreeGrafter"/>
</dbReference>
<evidence type="ECO:0000256" key="6">
    <source>
        <dbReference type="ARBA" id="ARBA00022824"/>
    </source>
</evidence>
<dbReference type="PANTHER" id="PTHR13190:SF1">
    <property type="entry name" value="AUTOPHAGY-RELATED 2, ISOFORM A"/>
    <property type="match status" value="1"/>
</dbReference>
<evidence type="ECO:0000256" key="13">
    <source>
        <dbReference type="SAM" id="MobiDB-lite"/>
    </source>
</evidence>
<evidence type="ECO:0000256" key="11">
    <source>
        <dbReference type="ARBA" id="ARBA00024615"/>
    </source>
</evidence>
<evidence type="ECO:0000256" key="1">
    <source>
        <dbReference type="ARBA" id="ARBA00004406"/>
    </source>
</evidence>
<feature type="region of interest" description="Disordered" evidence="13">
    <location>
        <begin position="1824"/>
        <end position="1846"/>
    </location>
</feature>
<dbReference type="VEuPathDB" id="FungiDB:LELG_00988"/>
<dbReference type="FunCoup" id="A5DUF2">
    <property type="interactions" value="45"/>
</dbReference>
<dbReference type="Pfam" id="PF13329">
    <property type="entry name" value="ATG2_CAD"/>
    <property type="match status" value="1"/>
</dbReference>
<feature type="region of interest" description="Disordered" evidence="13">
    <location>
        <begin position="1923"/>
        <end position="1952"/>
    </location>
</feature>
<dbReference type="GO" id="GO:0032266">
    <property type="term" value="F:phosphatidylinositol-3-phosphate binding"/>
    <property type="evidence" value="ECO:0007669"/>
    <property type="project" value="TreeGrafter"/>
</dbReference>
<dbReference type="GO" id="GO:0034045">
    <property type="term" value="C:phagophore assembly site membrane"/>
    <property type="evidence" value="ECO:0007669"/>
    <property type="project" value="UniProtKB-SubCell"/>
</dbReference>
<feature type="compositionally biased region" description="Acidic residues" evidence="13">
    <location>
        <begin position="457"/>
        <end position="477"/>
    </location>
</feature>
<dbReference type="GO" id="GO:0005789">
    <property type="term" value="C:endoplasmic reticulum membrane"/>
    <property type="evidence" value="ECO:0007669"/>
    <property type="project" value="UniProtKB-SubCell"/>
</dbReference>
<feature type="compositionally biased region" description="Basic residues" evidence="13">
    <location>
        <begin position="163"/>
        <end position="175"/>
    </location>
</feature>
<dbReference type="GeneID" id="5234980"/>
<evidence type="ECO:0000256" key="9">
    <source>
        <dbReference type="ARBA" id="ARBA00023136"/>
    </source>
</evidence>
<dbReference type="EMBL" id="CH981524">
    <property type="protein sequence ID" value="EDK42810.1"/>
    <property type="molecule type" value="Genomic_DNA"/>
</dbReference>
<evidence type="ECO:0000256" key="8">
    <source>
        <dbReference type="ARBA" id="ARBA00023055"/>
    </source>
</evidence>
<accession>A5DUF2</accession>
<comment type="catalytic activity">
    <reaction evidence="11">
        <text>a 1,2-diacyl-sn-glycero-3-phosphoethanolamine(in) = a 1,2-diacyl-sn-glycero-3-phosphoethanolamine(out)</text>
        <dbReference type="Rhea" id="RHEA:38895"/>
        <dbReference type="ChEBI" id="CHEBI:64612"/>
    </reaction>
</comment>
<keyword evidence="9" id="KW-0472">Membrane</keyword>
<dbReference type="eggNOG" id="KOG2993">
    <property type="taxonomic scope" value="Eukaryota"/>
</dbReference>
<feature type="compositionally biased region" description="Acidic residues" evidence="13">
    <location>
        <begin position="1932"/>
        <end position="1952"/>
    </location>
</feature>
<dbReference type="InParanoid" id="A5DUF2"/>
<dbReference type="GO" id="GO:0000045">
    <property type="term" value="P:autophagosome assembly"/>
    <property type="evidence" value="ECO:0007669"/>
    <property type="project" value="TreeGrafter"/>
</dbReference>
<proteinExistence type="inferred from homology"/>
<feature type="compositionally biased region" description="Basic and acidic residues" evidence="13">
    <location>
        <begin position="1825"/>
        <end position="1835"/>
    </location>
</feature>
<organism evidence="14 15">
    <name type="scientific">Lodderomyces elongisporus (strain ATCC 11503 / CBS 2605 / JCM 1781 / NBRC 1676 / NRRL YB-4239)</name>
    <name type="common">Yeast</name>
    <name type="synonym">Saccharomyces elongisporus</name>
    <dbReference type="NCBI Taxonomy" id="379508"/>
    <lineage>
        <taxon>Eukaryota</taxon>
        <taxon>Fungi</taxon>
        <taxon>Dikarya</taxon>
        <taxon>Ascomycota</taxon>
        <taxon>Saccharomycotina</taxon>
        <taxon>Pichiomycetes</taxon>
        <taxon>Debaryomycetaceae</taxon>
        <taxon>Candida/Lodderomyces clade</taxon>
        <taxon>Lodderomyces</taxon>
    </lineage>
</organism>
<protein>
    <recommendedName>
        <fullName evidence="4">Autophagy-related protein 2</fullName>
    </recommendedName>
</protein>
<keyword evidence="5" id="KW-0813">Transport</keyword>
<keyword evidence="7" id="KW-0072">Autophagy</keyword>
<keyword evidence="15" id="KW-1185">Reference proteome</keyword>
<comment type="catalytic activity">
    <reaction evidence="12">
        <text>a 1,2-diacyl-sn-glycero-3-phosphocholine(in) = a 1,2-diacyl-sn-glycero-3-phosphocholine(out)</text>
        <dbReference type="Rhea" id="RHEA:38571"/>
        <dbReference type="ChEBI" id="CHEBI:57643"/>
    </reaction>
</comment>
<evidence type="ECO:0000256" key="10">
    <source>
        <dbReference type="ARBA" id="ARBA00024479"/>
    </source>
</evidence>
<feature type="compositionally biased region" description="Basic residues" evidence="13">
    <location>
        <begin position="407"/>
        <end position="419"/>
    </location>
</feature>
<feature type="region of interest" description="Disordered" evidence="13">
    <location>
        <begin position="407"/>
        <end position="488"/>
    </location>
</feature>
<evidence type="ECO:0000256" key="12">
    <source>
        <dbReference type="ARBA" id="ARBA00024631"/>
    </source>
</evidence>
<name>A5DUF2_LODEL</name>
<dbReference type="GO" id="GO:0061908">
    <property type="term" value="C:phagophore"/>
    <property type="evidence" value="ECO:0007669"/>
    <property type="project" value="TreeGrafter"/>
</dbReference>
<dbReference type="GO" id="GO:0006869">
    <property type="term" value="P:lipid transport"/>
    <property type="evidence" value="ECO:0007669"/>
    <property type="project" value="UniProtKB-KW"/>
</dbReference>
<dbReference type="Proteomes" id="UP000001996">
    <property type="component" value="Unassembled WGS sequence"/>
</dbReference>
<evidence type="ECO:0000313" key="14">
    <source>
        <dbReference type="EMBL" id="EDK42810.1"/>
    </source>
</evidence>
<dbReference type="KEGG" id="lel:PVL30_000951"/>
<comment type="similarity">
    <text evidence="3">Belongs to the ATG2 family.</text>
</comment>
<dbReference type="GO" id="GO:0061723">
    <property type="term" value="P:glycophagy"/>
    <property type="evidence" value="ECO:0007669"/>
    <property type="project" value="TreeGrafter"/>
</dbReference>
<dbReference type="PANTHER" id="PTHR13190">
    <property type="entry name" value="AUTOPHAGY-RELATED 2, ISOFORM A"/>
    <property type="match status" value="1"/>
</dbReference>
<evidence type="ECO:0000256" key="7">
    <source>
        <dbReference type="ARBA" id="ARBA00023006"/>
    </source>
</evidence>
<dbReference type="STRING" id="379508.A5DUF2"/>
<dbReference type="GO" id="GO:0061709">
    <property type="term" value="P:reticulophagy"/>
    <property type="evidence" value="ECO:0007669"/>
    <property type="project" value="TreeGrafter"/>
</dbReference>
<dbReference type="InterPro" id="IPR026849">
    <property type="entry name" value="ATG2"/>
</dbReference>
<evidence type="ECO:0000256" key="4">
    <source>
        <dbReference type="ARBA" id="ARBA00018070"/>
    </source>
</evidence>
<comment type="catalytic activity">
    <reaction evidence="10">
        <text>a 1,2-diacyl-sn-glycero-3-phospho-L-serine(in) = a 1,2-diacyl-sn-glycero-3-phospho-L-serine(out)</text>
        <dbReference type="Rhea" id="RHEA:38663"/>
        <dbReference type="ChEBI" id="CHEBI:57262"/>
    </reaction>
</comment>
<keyword evidence="6" id="KW-0256">Endoplasmic reticulum</keyword>
<evidence type="ECO:0000313" key="15">
    <source>
        <dbReference type="Proteomes" id="UP000001996"/>
    </source>
</evidence>
<gene>
    <name evidence="14" type="ORF">LELG_00988</name>
</gene>
<dbReference type="OrthoDB" id="18982at2759"/>
<dbReference type="HOGENOM" id="CLU_000626_3_0_1"/>
<comment type="subcellular location">
    <subcellularLocation>
        <location evidence="1">Endoplasmic reticulum membrane</location>
        <topology evidence="1">Peripheral membrane protein</topology>
    </subcellularLocation>
    <subcellularLocation>
        <location evidence="2">Preautophagosomal structure membrane</location>
        <topology evidence="2">Peripheral membrane protein</topology>
    </subcellularLocation>
</comment>